<keyword evidence="2" id="KW-1185">Reference proteome</keyword>
<organism evidence="1 2">
    <name type="scientific">Daphnia sinensis</name>
    <dbReference type="NCBI Taxonomy" id="1820382"/>
    <lineage>
        <taxon>Eukaryota</taxon>
        <taxon>Metazoa</taxon>
        <taxon>Ecdysozoa</taxon>
        <taxon>Arthropoda</taxon>
        <taxon>Crustacea</taxon>
        <taxon>Branchiopoda</taxon>
        <taxon>Diplostraca</taxon>
        <taxon>Cladocera</taxon>
        <taxon>Anomopoda</taxon>
        <taxon>Daphniidae</taxon>
        <taxon>Daphnia</taxon>
        <taxon>Daphnia similis group</taxon>
    </lineage>
</organism>
<comment type="caution">
    <text evidence="1">The sequence shown here is derived from an EMBL/GenBank/DDBJ whole genome shotgun (WGS) entry which is preliminary data.</text>
</comment>
<accession>A0AAD5L416</accession>
<reference evidence="1 2" key="1">
    <citation type="submission" date="2022-05" db="EMBL/GenBank/DDBJ databases">
        <title>A multi-omics perspective on studying reproductive biology in Daphnia sinensis.</title>
        <authorList>
            <person name="Jia J."/>
        </authorList>
    </citation>
    <scope>NUCLEOTIDE SEQUENCE [LARGE SCALE GENOMIC DNA]</scope>
    <source>
        <strain evidence="1 2">WSL</strain>
    </source>
</reference>
<dbReference type="AlphaFoldDB" id="A0AAD5L416"/>
<sequence length="59" mass="7214">MALLHGNFKYITLARPLRYVRKTRGTIKTHYFFFCSFYREKKMLTRSVCRRIIPVKVEK</sequence>
<evidence type="ECO:0000313" key="2">
    <source>
        <dbReference type="Proteomes" id="UP000820818"/>
    </source>
</evidence>
<dbReference type="EMBL" id="WJBH02000001">
    <property type="protein sequence ID" value="KAI9564592.1"/>
    <property type="molecule type" value="Genomic_DNA"/>
</dbReference>
<protein>
    <submittedName>
        <fullName evidence="1">Uncharacterized protein</fullName>
    </submittedName>
</protein>
<name>A0AAD5L416_9CRUS</name>
<dbReference type="Proteomes" id="UP000820818">
    <property type="component" value="Linkage Group LG1"/>
</dbReference>
<gene>
    <name evidence="1" type="ORF">GHT06_008333</name>
</gene>
<proteinExistence type="predicted"/>
<evidence type="ECO:0000313" key="1">
    <source>
        <dbReference type="EMBL" id="KAI9564592.1"/>
    </source>
</evidence>